<evidence type="ECO:0000313" key="3">
    <source>
        <dbReference type="EMBL" id="SER66470.1"/>
    </source>
</evidence>
<evidence type="ECO:0000313" key="4">
    <source>
        <dbReference type="Proteomes" id="UP000199051"/>
    </source>
</evidence>
<keyword evidence="2" id="KW-0560">Oxidoreductase</keyword>
<dbReference type="Proteomes" id="UP000199051">
    <property type="component" value="Unassembled WGS sequence"/>
</dbReference>
<dbReference type="PANTHER" id="PTHR43639:SF1">
    <property type="entry name" value="SHORT-CHAIN DEHYDROGENASE_REDUCTASE FAMILY PROTEIN"/>
    <property type="match status" value="1"/>
</dbReference>
<dbReference type="InterPro" id="IPR002347">
    <property type="entry name" value="SDR_fam"/>
</dbReference>
<dbReference type="CDD" id="cd05233">
    <property type="entry name" value="SDR_c"/>
    <property type="match status" value="1"/>
</dbReference>
<proteinExistence type="inferred from homology"/>
<dbReference type="Pfam" id="PF13561">
    <property type="entry name" value="adh_short_C2"/>
    <property type="match status" value="1"/>
</dbReference>
<gene>
    <name evidence="3" type="ORF">SAMN04487818_104533</name>
</gene>
<dbReference type="Gene3D" id="3.40.50.720">
    <property type="entry name" value="NAD(P)-binding Rossmann-like Domain"/>
    <property type="match status" value="1"/>
</dbReference>
<dbReference type="InterPro" id="IPR020904">
    <property type="entry name" value="Sc_DH/Rdtase_CS"/>
</dbReference>
<comment type="similarity">
    <text evidence="1">Belongs to the short-chain dehydrogenases/reductases (SDR) family.</text>
</comment>
<dbReference type="STRING" id="155974.SAMN04487818_104533"/>
<dbReference type="PRINTS" id="PR00080">
    <property type="entry name" value="SDRFAMILY"/>
</dbReference>
<dbReference type="PRINTS" id="PR00081">
    <property type="entry name" value="GDHRDH"/>
</dbReference>
<dbReference type="EMBL" id="FOGI01000004">
    <property type="protein sequence ID" value="SER66470.1"/>
    <property type="molecule type" value="Genomic_DNA"/>
</dbReference>
<dbReference type="SUPFAM" id="SSF51735">
    <property type="entry name" value="NAD(P)-binding Rossmann-fold domains"/>
    <property type="match status" value="1"/>
</dbReference>
<protein>
    <submittedName>
        <fullName evidence="3">NAD(P)-dependent dehydrogenase, short-chain alcohol dehydrogenase family</fullName>
    </submittedName>
</protein>
<keyword evidence="4" id="KW-1185">Reference proteome</keyword>
<reference evidence="4" key="1">
    <citation type="submission" date="2016-10" db="EMBL/GenBank/DDBJ databases">
        <authorList>
            <person name="Varghese N."/>
            <person name="Submissions S."/>
        </authorList>
    </citation>
    <scope>NUCLEOTIDE SEQUENCE [LARGE SCALE GENOMIC DNA]</scope>
    <source>
        <strain evidence="4">DSM 44260</strain>
    </source>
</reference>
<dbReference type="PROSITE" id="PS00061">
    <property type="entry name" value="ADH_SHORT"/>
    <property type="match status" value="1"/>
</dbReference>
<dbReference type="RefSeq" id="WP_092777157.1">
    <property type="nucleotide sequence ID" value="NZ_FOGI01000004.1"/>
</dbReference>
<name>A0A1H9R172_9PSEU</name>
<dbReference type="InterPro" id="IPR036291">
    <property type="entry name" value="NAD(P)-bd_dom_sf"/>
</dbReference>
<sequence length="264" mass="26914">MNTGNNSGAEGTRPPRRVLVTGASGGIGAAVARAFAALGDRIAVHYSSRVDRAERLVAELPGDGHLVVGADLSDPAAIPPFVEAVVDGLGGVDVLVNNAAVLTPAHPPVTTSYEEWTKAWQDVLAVNLLGAANLTHQVAVRMIEQGGGGRIVNVGSRGAFRGEPQHPAYGASKAGLHALGQSLAVALAPHGIAVTSVAPGFVNTERVSERLAGSAGEAIRAQSPFDRVATPEEIAGAVVYLASAEALWASGTILDLNGASYLRT</sequence>
<organism evidence="3 4">
    <name type="scientific">Actinokineospora terrae</name>
    <dbReference type="NCBI Taxonomy" id="155974"/>
    <lineage>
        <taxon>Bacteria</taxon>
        <taxon>Bacillati</taxon>
        <taxon>Actinomycetota</taxon>
        <taxon>Actinomycetes</taxon>
        <taxon>Pseudonocardiales</taxon>
        <taxon>Pseudonocardiaceae</taxon>
        <taxon>Actinokineospora</taxon>
    </lineage>
</organism>
<dbReference type="AlphaFoldDB" id="A0A1H9R172"/>
<evidence type="ECO:0000256" key="2">
    <source>
        <dbReference type="ARBA" id="ARBA00023002"/>
    </source>
</evidence>
<accession>A0A1H9R172</accession>
<evidence type="ECO:0000256" key="1">
    <source>
        <dbReference type="ARBA" id="ARBA00006484"/>
    </source>
</evidence>
<dbReference type="PANTHER" id="PTHR43639">
    <property type="entry name" value="OXIDOREDUCTASE, SHORT-CHAIN DEHYDROGENASE/REDUCTASE FAMILY (AFU_ORTHOLOGUE AFUA_5G02870)"/>
    <property type="match status" value="1"/>
</dbReference>
<dbReference type="GO" id="GO:0016491">
    <property type="term" value="F:oxidoreductase activity"/>
    <property type="evidence" value="ECO:0007669"/>
    <property type="project" value="UniProtKB-KW"/>
</dbReference>
<dbReference type="FunFam" id="3.40.50.720:FF:000084">
    <property type="entry name" value="Short-chain dehydrogenase reductase"/>
    <property type="match status" value="1"/>
</dbReference>